<evidence type="ECO:0000313" key="2">
    <source>
        <dbReference type="EMBL" id="BCD40312.1"/>
    </source>
</evidence>
<dbReference type="EMBL" id="LC536312">
    <property type="protein sequence ID" value="BCD40279.1"/>
    <property type="molecule type" value="Viral_cRNA"/>
</dbReference>
<name>A0A6F8Z311_9INFA</name>
<reference evidence="1" key="1">
    <citation type="submission" date="2020-03" db="EMBL/GenBank/DDBJ databases">
        <title>Avian influenza virus isolates from domestic birds in Vietnam.</title>
        <authorList>
            <person name="Soda K."/>
            <person name="Nguyen K.H."/>
            <person name="Trang H.U."/>
            <person name="Le Q.M."/>
            <person name="Ito T."/>
        </authorList>
    </citation>
    <scope>NUCLEOTIDE SEQUENCE</scope>
    <source>
        <strain evidence="2">A/duck/Nha Trang/301/2018</strain>
        <strain evidence="1">A/muscovy duck/Vietnam/LBM1101/2018</strain>
    </source>
</reference>
<accession>A0A6F8Z311</accession>
<gene>
    <name evidence="1" type="primary">PB1</name>
</gene>
<evidence type="ECO:0000313" key="1">
    <source>
        <dbReference type="EMBL" id="BCD40279.1"/>
    </source>
</evidence>
<proteinExistence type="predicted"/>
<protein>
    <submittedName>
        <fullName evidence="1">PB1-F2 protein</fullName>
    </submittedName>
</protein>
<organism evidence="1">
    <name type="scientific">Influenza A virus</name>
    <dbReference type="NCBI Taxonomy" id="11320"/>
    <lineage>
        <taxon>Viruses</taxon>
        <taxon>Riboviria</taxon>
        <taxon>Orthornavirae</taxon>
        <taxon>Negarnaviricota</taxon>
        <taxon>Polyploviricotina</taxon>
        <taxon>Insthoviricetes</taxon>
        <taxon>Articulavirales</taxon>
        <taxon>Orthomyxoviridae</taxon>
        <taxon>Alphainfluenzavirus</taxon>
        <taxon>Alphainfluenzavirus influenzae</taxon>
    </lineage>
</organism>
<dbReference type="Proteomes" id="UP001395564">
    <property type="component" value="Genome"/>
</dbReference>
<dbReference type="EMBL" id="LC536336">
    <property type="protein sequence ID" value="BCD40312.1"/>
    <property type="molecule type" value="Viral_cRNA"/>
</dbReference>
<sequence length="11" mass="1334">MEQEQGTPWTQ</sequence>